<name>A0A6L2NSN8_TANCI</name>
<reference evidence="2" key="1">
    <citation type="journal article" date="2019" name="Sci. Rep.">
        <title>Draft genome of Tanacetum cinerariifolium, the natural source of mosquito coil.</title>
        <authorList>
            <person name="Yamashiro T."/>
            <person name="Shiraishi A."/>
            <person name="Satake H."/>
            <person name="Nakayama K."/>
        </authorList>
    </citation>
    <scope>NUCLEOTIDE SEQUENCE</scope>
</reference>
<sequence>MSDQLAELNNTVKIQQTTILELKEYLRKKDSKNEHLKSKIVDFTMVQNLRAQVKELHSENKHLKSKVIVCTMCQNLQVKVEELKSINESLNLSIEELSKARELTVANLRERDEMIYAQCEKTRLLKEQSESFYEVHYLFDSEIVLDTQDNSEKEEFANTSKRNCRISCTIFR</sequence>
<protein>
    <recommendedName>
        <fullName evidence="3">Pyruvate, phosphate dikinase regulatory protein, chloroplastic</fullName>
    </recommendedName>
</protein>
<feature type="coiled-coil region" evidence="1">
    <location>
        <begin position="46"/>
        <end position="100"/>
    </location>
</feature>
<organism evidence="2">
    <name type="scientific">Tanacetum cinerariifolium</name>
    <name type="common">Dalmatian daisy</name>
    <name type="synonym">Chrysanthemum cinerariifolium</name>
    <dbReference type="NCBI Taxonomy" id="118510"/>
    <lineage>
        <taxon>Eukaryota</taxon>
        <taxon>Viridiplantae</taxon>
        <taxon>Streptophyta</taxon>
        <taxon>Embryophyta</taxon>
        <taxon>Tracheophyta</taxon>
        <taxon>Spermatophyta</taxon>
        <taxon>Magnoliopsida</taxon>
        <taxon>eudicotyledons</taxon>
        <taxon>Gunneridae</taxon>
        <taxon>Pentapetalae</taxon>
        <taxon>asterids</taxon>
        <taxon>campanulids</taxon>
        <taxon>Asterales</taxon>
        <taxon>Asteraceae</taxon>
        <taxon>Asteroideae</taxon>
        <taxon>Anthemideae</taxon>
        <taxon>Anthemidinae</taxon>
        <taxon>Tanacetum</taxon>
    </lineage>
</organism>
<gene>
    <name evidence="2" type="ORF">Tci_061316</name>
</gene>
<proteinExistence type="predicted"/>
<comment type="caution">
    <text evidence="2">The sequence shown here is derived from an EMBL/GenBank/DDBJ whole genome shotgun (WGS) entry which is preliminary data.</text>
</comment>
<dbReference type="AlphaFoldDB" id="A0A6L2NSN8"/>
<accession>A0A6L2NSN8</accession>
<evidence type="ECO:0000313" key="2">
    <source>
        <dbReference type="EMBL" id="GEU89338.1"/>
    </source>
</evidence>
<evidence type="ECO:0000256" key="1">
    <source>
        <dbReference type="SAM" id="Coils"/>
    </source>
</evidence>
<evidence type="ECO:0008006" key="3">
    <source>
        <dbReference type="Google" id="ProtNLM"/>
    </source>
</evidence>
<keyword evidence="1" id="KW-0175">Coiled coil</keyword>
<dbReference type="EMBL" id="BKCJ010009942">
    <property type="protein sequence ID" value="GEU89338.1"/>
    <property type="molecule type" value="Genomic_DNA"/>
</dbReference>